<evidence type="ECO:0000313" key="2">
    <source>
        <dbReference type="EMBL" id="ADB17840.1"/>
    </source>
</evidence>
<organism evidence="2 3">
    <name type="scientific">Pirellula staleyi (strain ATCC 27377 / DSM 6068 / ICPB 4128)</name>
    <name type="common">Pirella staleyi</name>
    <dbReference type="NCBI Taxonomy" id="530564"/>
    <lineage>
        <taxon>Bacteria</taxon>
        <taxon>Pseudomonadati</taxon>
        <taxon>Planctomycetota</taxon>
        <taxon>Planctomycetia</taxon>
        <taxon>Pirellulales</taxon>
        <taxon>Pirellulaceae</taxon>
        <taxon>Pirellula</taxon>
    </lineage>
</organism>
<evidence type="ECO:0000313" key="3">
    <source>
        <dbReference type="Proteomes" id="UP000001887"/>
    </source>
</evidence>
<dbReference type="Proteomes" id="UP000001887">
    <property type="component" value="Chromosome"/>
</dbReference>
<gene>
    <name evidence="2" type="ordered locus">Psta_3176</name>
</gene>
<dbReference type="KEGG" id="psl:Psta_3176"/>
<sequence>MSQALTGANQKGFDPPKVSEPNLDEDWLEDAGVAITFTVSSLVLLTSE</sequence>
<reference evidence="2 3" key="1">
    <citation type="journal article" date="2009" name="Stand. Genomic Sci.">
        <title>Complete genome sequence of Pirellula staleyi type strain (ATCC 27377).</title>
        <authorList>
            <person name="Clum A."/>
            <person name="Tindall B.J."/>
            <person name="Sikorski J."/>
            <person name="Ivanova N."/>
            <person name="Mavrommatis K."/>
            <person name="Lucas S."/>
            <person name="Glavina del Rio T."/>
            <person name="Nolan M."/>
            <person name="Chen F."/>
            <person name="Tice H."/>
            <person name="Pitluck S."/>
            <person name="Cheng J.F."/>
            <person name="Chertkov O."/>
            <person name="Brettin T."/>
            <person name="Han C."/>
            <person name="Detter J.C."/>
            <person name="Kuske C."/>
            <person name="Bruce D."/>
            <person name="Goodwin L."/>
            <person name="Ovchinikova G."/>
            <person name="Pati A."/>
            <person name="Mikhailova N."/>
            <person name="Chen A."/>
            <person name="Palaniappan K."/>
            <person name="Land M."/>
            <person name="Hauser L."/>
            <person name="Chang Y.J."/>
            <person name="Jeffries C.D."/>
            <person name="Chain P."/>
            <person name="Rohde M."/>
            <person name="Goker M."/>
            <person name="Bristow J."/>
            <person name="Eisen J.A."/>
            <person name="Markowitz V."/>
            <person name="Hugenholtz P."/>
            <person name="Kyrpides N.C."/>
            <person name="Klenk H.P."/>
            <person name="Lapidus A."/>
        </authorList>
    </citation>
    <scope>NUCLEOTIDE SEQUENCE [LARGE SCALE GENOMIC DNA]</scope>
    <source>
        <strain evidence="3">ATCC 27377 / DSM 6068 / ICPB 4128</strain>
    </source>
</reference>
<dbReference type="HOGENOM" id="CLU_3156119_0_0_0"/>
<feature type="region of interest" description="Disordered" evidence="1">
    <location>
        <begin position="1"/>
        <end position="25"/>
    </location>
</feature>
<proteinExistence type="predicted"/>
<protein>
    <submittedName>
        <fullName evidence="2">Uncharacterized protein</fullName>
    </submittedName>
</protein>
<dbReference type="EMBL" id="CP001848">
    <property type="protein sequence ID" value="ADB17840.1"/>
    <property type="molecule type" value="Genomic_DNA"/>
</dbReference>
<keyword evidence="3" id="KW-1185">Reference proteome</keyword>
<evidence type="ECO:0000256" key="1">
    <source>
        <dbReference type="SAM" id="MobiDB-lite"/>
    </source>
</evidence>
<accession>D2QWN7</accession>
<dbReference type="AlphaFoldDB" id="D2QWN7"/>
<name>D2QWN7_PIRSD</name>